<name>A0A6G6AW83_STRSU</name>
<dbReference type="SUPFAM" id="SSF52540">
    <property type="entry name" value="P-loop containing nucleoside triphosphate hydrolases"/>
    <property type="match status" value="1"/>
</dbReference>
<dbReference type="EMBL" id="MK211823">
    <property type="protein sequence ID" value="QID26610.1"/>
    <property type="molecule type" value="Genomic_DNA"/>
</dbReference>
<gene>
    <name evidence="1" type="ORF">YS209-GM000026</name>
</gene>
<protein>
    <submittedName>
        <fullName evidence="1">Uncharacterized protein</fullName>
    </submittedName>
</protein>
<dbReference type="InterPro" id="IPR027417">
    <property type="entry name" value="P-loop_NTPase"/>
</dbReference>
<dbReference type="AlphaFoldDB" id="A0A6G6AW83"/>
<sequence>MAYSFISDSHIISRLSWKFYHKKNMINYKLWYTSDNKLLSVGESKLIKYLEELLEKYPNFYQIFIPLILSVVLFIFKIPQGCLQKYKKRRKIFQKKQYLQDRAYLKRELEIQEILQGLIKEQDLTIVYGALGRGKTIILKKLHDRVLDKKEKSLKFSLYIDLEKKNLIDELEKITEIKIVSPLDFYNWLDSLLGRKKCLIILDNIAPTQYANIINFFLDNYHVQYKIIMGLNYINPKESSQIEIKNFDAKQVAELAKLRRLDIDEDNLSRVFTLTQGIPVYVDYLFKTNRRPLNYELVEVITSQLAICTTEEKDLLQSIALNKILYHDFTEELFSTFDIGLIMSLSSKGLIQFEEITKNIELNSLIAEQYLSHLKNEYVYVKLLEYYKIHSQENFLELSLRLPIAIKNDYSTFSQILKQLYNDEKYQYLLYLGEIILQNGPQVFFDFEKVIDVFFDCFISSLLKIGDYNYAKDIIDKINDCDVFDSNLIYRNVRTEAISYKINFCDLLHLTNLFQDAIENLELLLATSTLSSEQQERCNYLILHCKRHIGEDLSQISKNFRKLSNNSQEIYYQIRSLYSAFSIDMFQGKKHLKEKFAELENKIDSLQPGNEIVLFAQRHYIIFYRKCCNDLEKAEKLLIKNIKSLENSKLRILYDYYFEAGELYREKFYFQSSKKNYKASYDFYDKAIAFSKNVGDTNLYHNAMIGRILLQEQHAKITQEDLNFIHRAIQIEPLLNKVQFQLAYYYLTHDYGMLDKLSKYARLLEYYDTSNIAQKLSKKQSCFIPLTVM</sequence>
<evidence type="ECO:0000313" key="1">
    <source>
        <dbReference type="EMBL" id="QID26610.1"/>
    </source>
</evidence>
<reference evidence="1" key="1">
    <citation type="submission" date="2018-11" db="EMBL/GenBank/DDBJ databases">
        <title>Characterization of mobile element carrying drug resistance determinants of Streptococcus suis from China.</title>
        <authorList>
            <person name="Zheng H."/>
        </authorList>
    </citation>
    <scope>NUCLEOTIDE SEQUENCE</scope>
</reference>
<dbReference type="Gene3D" id="3.40.50.300">
    <property type="entry name" value="P-loop containing nucleotide triphosphate hydrolases"/>
    <property type="match status" value="1"/>
</dbReference>
<proteinExistence type="predicted"/>
<accession>A0A6G6AW83</accession>
<organism evidence="1">
    <name type="scientific">Streptococcus suis</name>
    <dbReference type="NCBI Taxonomy" id="1307"/>
    <lineage>
        <taxon>Bacteria</taxon>
        <taxon>Bacillati</taxon>
        <taxon>Bacillota</taxon>
        <taxon>Bacilli</taxon>
        <taxon>Lactobacillales</taxon>
        <taxon>Streptococcaceae</taxon>
        <taxon>Streptococcus</taxon>
    </lineage>
</organism>